<dbReference type="InterPro" id="IPR023650">
    <property type="entry name" value="Beta-lactam_class-A_AS"/>
</dbReference>
<evidence type="ECO:0000313" key="3">
    <source>
        <dbReference type="EMBL" id="AXY73126.1"/>
    </source>
</evidence>
<dbReference type="GO" id="GO:0016787">
    <property type="term" value="F:hydrolase activity"/>
    <property type="evidence" value="ECO:0007669"/>
    <property type="project" value="UniProtKB-KW"/>
</dbReference>
<dbReference type="SUPFAM" id="SSF56601">
    <property type="entry name" value="beta-lactamase/transpeptidase-like"/>
    <property type="match status" value="1"/>
</dbReference>
<evidence type="ECO:0000259" key="2">
    <source>
        <dbReference type="Pfam" id="PF00144"/>
    </source>
</evidence>
<keyword evidence="4" id="KW-1185">Reference proteome</keyword>
<gene>
    <name evidence="3" type="ORF">D3H65_03685</name>
</gene>
<reference evidence="3 4" key="1">
    <citation type="submission" date="2018-09" db="EMBL/GenBank/DDBJ databases">
        <title>Genome sequencing of strain 6GH32-13.</title>
        <authorList>
            <person name="Weon H.-Y."/>
            <person name="Heo J."/>
            <person name="Kwon S.-W."/>
        </authorList>
    </citation>
    <scope>NUCLEOTIDE SEQUENCE [LARGE SCALE GENOMIC DNA]</scope>
    <source>
        <strain evidence="3 4">5GH32-13</strain>
    </source>
</reference>
<dbReference type="OrthoDB" id="9793489at2"/>
<dbReference type="KEGG" id="pseg:D3H65_03685"/>
<sequence length="440" mass="49733">MLRFIPLSLFVIGCAQLNDKQPELLSQSNGQATLSAAANSTTNTSDSSSYYISLVKGFIDTTFGDHLNGSVLVARKGQILYEHYAGFANPRGYGDSITANTPFHLASVSKTFTAMAVLKLWDEGKLNIDDPVSNYLTGFPCAGVTVKMLLNHRSGIPKYDHYMGNLGWNRRKIMNNQDVLDFLIANRKKIPIGRPDRGFSYSNTNYALLALIIEKVSGQFYGDFLKNTFFDSLGMRDTYVYTRADSARSLPSYYYNGRQYAFDFLDMVYGDKNIYSTPRDLVKWDQALHNGRMFKQSTLEAAYTPYSNEKAGTHNYGLGWRMYVLKNGKKLIYHTGWWHGNRTIFVRLIDEDVTIVALCNNDSRNIYSAKEMADYFGDYMQHTDRDDEDGRVARTTVVRKRSNATVRKSSSKKHLVAKAKVKTTKKRSTTTSYAGKAGKK</sequence>
<organism evidence="3 4">
    <name type="scientific">Paraflavitalea soli</name>
    <dbReference type="NCBI Taxonomy" id="2315862"/>
    <lineage>
        <taxon>Bacteria</taxon>
        <taxon>Pseudomonadati</taxon>
        <taxon>Bacteroidota</taxon>
        <taxon>Chitinophagia</taxon>
        <taxon>Chitinophagales</taxon>
        <taxon>Chitinophagaceae</taxon>
        <taxon>Paraflavitalea</taxon>
    </lineage>
</organism>
<dbReference type="AlphaFoldDB" id="A0A3B7MJA0"/>
<dbReference type="Gene3D" id="3.40.710.10">
    <property type="entry name" value="DD-peptidase/beta-lactamase superfamily"/>
    <property type="match status" value="1"/>
</dbReference>
<dbReference type="PANTHER" id="PTHR46825">
    <property type="entry name" value="D-ALANYL-D-ALANINE-CARBOXYPEPTIDASE/ENDOPEPTIDASE AMPH"/>
    <property type="match status" value="1"/>
</dbReference>
<dbReference type="PANTHER" id="PTHR46825:SF9">
    <property type="entry name" value="BETA-LACTAMASE-RELATED DOMAIN-CONTAINING PROTEIN"/>
    <property type="match status" value="1"/>
</dbReference>
<dbReference type="InterPro" id="IPR050491">
    <property type="entry name" value="AmpC-like"/>
</dbReference>
<evidence type="ECO:0000313" key="4">
    <source>
        <dbReference type="Proteomes" id="UP000263900"/>
    </source>
</evidence>
<dbReference type="InterPro" id="IPR012338">
    <property type="entry name" value="Beta-lactam/transpept-like"/>
</dbReference>
<dbReference type="RefSeq" id="WP_119048964.1">
    <property type="nucleotide sequence ID" value="NZ_CP032157.1"/>
</dbReference>
<dbReference type="InterPro" id="IPR001466">
    <property type="entry name" value="Beta-lactam-related"/>
</dbReference>
<dbReference type="PROSITE" id="PS00146">
    <property type="entry name" value="BETA_LACTAMASE_A"/>
    <property type="match status" value="1"/>
</dbReference>
<proteinExistence type="predicted"/>
<keyword evidence="3" id="KW-0378">Hydrolase</keyword>
<feature type="domain" description="Beta-lactamase-related" evidence="2">
    <location>
        <begin position="68"/>
        <end position="364"/>
    </location>
</feature>
<accession>A0A3B7MJA0</accession>
<dbReference type="EMBL" id="CP032157">
    <property type="protein sequence ID" value="AXY73126.1"/>
    <property type="molecule type" value="Genomic_DNA"/>
</dbReference>
<feature type="region of interest" description="Disordered" evidence="1">
    <location>
        <begin position="400"/>
        <end position="440"/>
    </location>
</feature>
<dbReference type="Pfam" id="PF00144">
    <property type="entry name" value="Beta-lactamase"/>
    <property type="match status" value="1"/>
</dbReference>
<name>A0A3B7MJA0_9BACT</name>
<feature type="compositionally biased region" description="Basic residues" evidence="1">
    <location>
        <begin position="409"/>
        <end position="428"/>
    </location>
</feature>
<protein>
    <submittedName>
        <fullName evidence="3">Class A beta-lactamase-related serine hydrolase</fullName>
    </submittedName>
</protein>
<dbReference type="Proteomes" id="UP000263900">
    <property type="component" value="Chromosome"/>
</dbReference>
<evidence type="ECO:0000256" key="1">
    <source>
        <dbReference type="SAM" id="MobiDB-lite"/>
    </source>
</evidence>